<sequence length="142" mass="16261">MKNACIAFLLALIAPVASYADDFATLADVRKAADRAIALFREEKFVEGYDSLKPYWPLPAVEVDNMANQTSVQWPLVRQRFGLSIGTEFVSQVEGGPSLARLVYLQKFQRHALRWVFTFYKPKDRWVINSVSFDDQIQLLFP</sequence>
<evidence type="ECO:0008006" key="4">
    <source>
        <dbReference type="Google" id="ProtNLM"/>
    </source>
</evidence>
<evidence type="ECO:0000313" key="3">
    <source>
        <dbReference type="Proteomes" id="UP001061302"/>
    </source>
</evidence>
<evidence type="ECO:0000313" key="2">
    <source>
        <dbReference type="EMBL" id="UXY17264.1"/>
    </source>
</evidence>
<dbReference type="Proteomes" id="UP001061302">
    <property type="component" value="Chromosome"/>
</dbReference>
<dbReference type="EMBL" id="CP106753">
    <property type="protein sequence ID" value="UXY17264.1"/>
    <property type="molecule type" value="Genomic_DNA"/>
</dbReference>
<dbReference type="RefSeq" id="WP_263126695.1">
    <property type="nucleotide sequence ID" value="NZ_CP106753.1"/>
</dbReference>
<evidence type="ECO:0000256" key="1">
    <source>
        <dbReference type="SAM" id="SignalP"/>
    </source>
</evidence>
<keyword evidence="1" id="KW-0732">Signal</keyword>
<proteinExistence type="predicted"/>
<keyword evidence="3" id="KW-1185">Reference proteome</keyword>
<feature type="signal peptide" evidence="1">
    <location>
        <begin position="1"/>
        <end position="20"/>
    </location>
</feature>
<accession>A0ABY6DSB4</accession>
<reference evidence="2" key="1">
    <citation type="submission" date="2022-10" db="EMBL/GenBank/DDBJ databases">
        <title>Chitiniphilus purpureus sp. nov., a novel chitin-degrading bacterium isolated from crawfish pond sediment.</title>
        <authorList>
            <person name="Li K."/>
        </authorList>
    </citation>
    <scope>NUCLEOTIDE SEQUENCE</scope>
    <source>
        <strain evidence="2">CD1</strain>
    </source>
</reference>
<gene>
    <name evidence="2" type="ORF">N8I74_09720</name>
</gene>
<feature type="chain" id="PRO_5046840524" description="DUF4440 domain-containing protein" evidence="1">
    <location>
        <begin position="21"/>
        <end position="142"/>
    </location>
</feature>
<protein>
    <recommendedName>
        <fullName evidence="4">DUF4440 domain-containing protein</fullName>
    </recommendedName>
</protein>
<organism evidence="2 3">
    <name type="scientific">Chitiniphilus purpureus</name>
    <dbReference type="NCBI Taxonomy" id="2981137"/>
    <lineage>
        <taxon>Bacteria</taxon>
        <taxon>Pseudomonadati</taxon>
        <taxon>Pseudomonadota</taxon>
        <taxon>Betaproteobacteria</taxon>
        <taxon>Neisseriales</taxon>
        <taxon>Chitinibacteraceae</taxon>
        <taxon>Chitiniphilus</taxon>
    </lineage>
</organism>
<name>A0ABY6DSB4_9NEIS</name>